<proteinExistence type="predicted"/>
<evidence type="ECO:0000313" key="2">
    <source>
        <dbReference type="Proteomes" id="UP000306509"/>
    </source>
</evidence>
<accession>A0A4U8QBF1</accession>
<gene>
    <name evidence="1" type="ORF">DSM106044_00719</name>
</gene>
<dbReference type="RefSeq" id="WP_070042465.1">
    <property type="nucleotide sequence ID" value="NZ_CABMJZ010000116.1"/>
</dbReference>
<reference evidence="1 2" key="1">
    <citation type="journal article" date="2019" name="Anaerobe">
        <title>Detection of Robinsoniella peoriensis in multiple bone samples of a trauma patient.</title>
        <authorList>
            <person name="Schrottner P."/>
            <person name="Hartwich K."/>
            <person name="Bunk B."/>
            <person name="Schober I."/>
            <person name="Helbig S."/>
            <person name="Rudolph W.W."/>
            <person name="Gunzer F."/>
        </authorList>
    </citation>
    <scope>NUCLEOTIDE SEQUENCE [LARGE SCALE GENOMIC DNA]</scope>
    <source>
        <strain evidence="1 2">DSM 106044</strain>
    </source>
</reference>
<organism evidence="1 2">
    <name type="scientific">Robinsoniella peoriensis</name>
    <dbReference type="NCBI Taxonomy" id="180332"/>
    <lineage>
        <taxon>Bacteria</taxon>
        <taxon>Bacillati</taxon>
        <taxon>Bacillota</taxon>
        <taxon>Clostridia</taxon>
        <taxon>Lachnospirales</taxon>
        <taxon>Lachnospiraceae</taxon>
        <taxon>Robinsoniella</taxon>
    </lineage>
</organism>
<keyword evidence="2" id="KW-1185">Reference proteome</keyword>
<comment type="caution">
    <text evidence="1">The sequence shown here is derived from an EMBL/GenBank/DDBJ whole genome shotgun (WGS) entry which is preliminary data.</text>
</comment>
<dbReference type="AlphaFoldDB" id="A0A4U8QBF1"/>
<dbReference type="OrthoDB" id="1976094at2"/>
<name>A0A4U8QBF1_9FIRM</name>
<dbReference type="Proteomes" id="UP000306509">
    <property type="component" value="Unassembled WGS sequence"/>
</dbReference>
<sequence length="147" mass="17328">MLIFYILGDIMPMQLLITRMLTKEENLWLRGLDEGINDRRLIENLSWEYEKNQKNQLYQSAMNLIIRSNKNEFKEAKNNMCEAIRELFKTEIEEAVGEAVTRATGKARCDMLNALEDIHNNVPLIKVQEKYILTKEEVSRLEKLAMY</sequence>
<evidence type="ECO:0000313" key="1">
    <source>
        <dbReference type="EMBL" id="TLD02337.1"/>
    </source>
</evidence>
<dbReference type="EMBL" id="QGQD01000017">
    <property type="protein sequence ID" value="TLD02337.1"/>
    <property type="molecule type" value="Genomic_DNA"/>
</dbReference>
<protein>
    <submittedName>
        <fullName evidence="1">Uncharacterized protein</fullName>
    </submittedName>
</protein>